<keyword evidence="8" id="KW-1185">Reference proteome</keyword>
<evidence type="ECO:0000256" key="3">
    <source>
        <dbReference type="ARBA" id="ARBA00022808"/>
    </source>
</evidence>
<dbReference type="GO" id="GO:0006547">
    <property type="term" value="P:L-histidine metabolic process"/>
    <property type="evidence" value="ECO:0007669"/>
    <property type="project" value="UniProtKB-KW"/>
</dbReference>
<comment type="similarity">
    <text evidence="6">Belongs to the arginase family.</text>
</comment>
<evidence type="ECO:0000256" key="4">
    <source>
        <dbReference type="ARBA" id="ARBA00023211"/>
    </source>
</evidence>
<evidence type="ECO:0000256" key="6">
    <source>
        <dbReference type="PROSITE-ProRule" id="PRU00742"/>
    </source>
</evidence>
<dbReference type="Proteomes" id="UP000633619">
    <property type="component" value="Unassembled WGS sequence"/>
</dbReference>
<dbReference type="SUPFAM" id="SSF52768">
    <property type="entry name" value="Arginase/deacetylase"/>
    <property type="match status" value="1"/>
</dbReference>
<keyword evidence="2" id="KW-0378">Hydrolase</keyword>
<dbReference type="CDD" id="cd09990">
    <property type="entry name" value="Agmatinase-like"/>
    <property type="match status" value="1"/>
</dbReference>
<feature type="binding site" evidence="5">
    <location>
        <position position="133"/>
    </location>
    <ligand>
        <name>Mn(2+)</name>
        <dbReference type="ChEBI" id="CHEBI:29035"/>
        <label>1</label>
    </ligand>
</feature>
<dbReference type="PIRSF" id="PIRSF036979">
    <property type="entry name" value="Arginase"/>
    <property type="match status" value="1"/>
</dbReference>
<evidence type="ECO:0000313" key="7">
    <source>
        <dbReference type="EMBL" id="MBH8595300.1"/>
    </source>
</evidence>
<keyword evidence="3" id="KW-0369">Histidine metabolism</keyword>
<organism evidence="7 8">
    <name type="scientific">Thermoactinomyces intermedius</name>
    <dbReference type="NCBI Taxonomy" id="2024"/>
    <lineage>
        <taxon>Bacteria</taxon>
        <taxon>Bacillati</taxon>
        <taxon>Bacillota</taxon>
        <taxon>Bacilli</taxon>
        <taxon>Bacillales</taxon>
        <taxon>Thermoactinomycetaceae</taxon>
        <taxon>Thermoactinomyces</taxon>
    </lineage>
</organism>
<dbReference type="InterPro" id="IPR006035">
    <property type="entry name" value="Ureohydrolase"/>
</dbReference>
<protein>
    <submittedName>
        <fullName evidence="7">Agmatinase family protein</fullName>
    </submittedName>
</protein>
<dbReference type="PROSITE" id="PS51409">
    <property type="entry name" value="ARGINASE_2"/>
    <property type="match status" value="1"/>
</dbReference>
<dbReference type="PANTHER" id="PTHR11358:SF35">
    <property type="entry name" value="FORMIMIDOYLGLUTAMASE"/>
    <property type="match status" value="1"/>
</dbReference>
<evidence type="ECO:0000256" key="1">
    <source>
        <dbReference type="ARBA" id="ARBA00022723"/>
    </source>
</evidence>
<name>A0A8I1ADU6_THEIN</name>
<dbReference type="InterPro" id="IPR023696">
    <property type="entry name" value="Ureohydrolase_dom_sf"/>
</dbReference>
<dbReference type="RefSeq" id="WP_181731585.1">
    <property type="nucleotide sequence ID" value="NZ_JACEIR010000002.1"/>
</dbReference>
<dbReference type="AlphaFoldDB" id="A0A8I1ADU6"/>
<gene>
    <name evidence="7" type="ORF">I8U20_08140</name>
</gene>
<dbReference type="EMBL" id="JAECVW010000003">
    <property type="protein sequence ID" value="MBH8595300.1"/>
    <property type="molecule type" value="Genomic_DNA"/>
</dbReference>
<comment type="cofactor">
    <cofactor evidence="5">
        <name>Mn(2+)</name>
        <dbReference type="ChEBI" id="CHEBI:29035"/>
    </cofactor>
    <text evidence="5">Binds 2 manganese ions per subunit.</text>
</comment>
<dbReference type="GO" id="GO:0008783">
    <property type="term" value="F:agmatinase activity"/>
    <property type="evidence" value="ECO:0007669"/>
    <property type="project" value="TreeGrafter"/>
</dbReference>
<feature type="binding site" evidence="5">
    <location>
        <position position="160"/>
    </location>
    <ligand>
        <name>Mn(2+)</name>
        <dbReference type="ChEBI" id="CHEBI:29035"/>
        <label>1</label>
    </ligand>
</feature>
<dbReference type="Gene3D" id="3.40.800.10">
    <property type="entry name" value="Ureohydrolase domain"/>
    <property type="match status" value="1"/>
</dbReference>
<dbReference type="Pfam" id="PF00491">
    <property type="entry name" value="Arginase"/>
    <property type="match status" value="1"/>
</dbReference>
<dbReference type="GO" id="GO:0046872">
    <property type="term" value="F:metal ion binding"/>
    <property type="evidence" value="ECO:0007669"/>
    <property type="project" value="UniProtKB-KW"/>
</dbReference>
<feature type="binding site" evidence="5">
    <location>
        <position position="252"/>
    </location>
    <ligand>
        <name>Mn(2+)</name>
        <dbReference type="ChEBI" id="CHEBI:29035"/>
        <label>1</label>
    </ligand>
</feature>
<comment type="caution">
    <text evidence="7">The sequence shown here is derived from an EMBL/GenBank/DDBJ whole genome shotgun (WGS) entry which is preliminary data.</text>
</comment>
<dbReference type="GO" id="GO:0033389">
    <property type="term" value="P:putrescine biosynthetic process from arginine, via agmatine"/>
    <property type="evidence" value="ECO:0007669"/>
    <property type="project" value="TreeGrafter"/>
</dbReference>
<evidence type="ECO:0000256" key="2">
    <source>
        <dbReference type="ARBA" id="ARBA00022801"/>
    </source>
</evidence>
<dbReference type="PRINTS" id="PR00116">
    <property type="entry name" value="ARGINASE"/>
</dbReference>
<dbReference type="PANTHER" id="PTHR11358">
    <property type="entry name" value="ARGINASE/AGMATINASE"/>
    <property type="match status" value="1"/>
</dbReference>
<keyword evidence="1 5" id="KW-0479">Metal-binding</keyword>
<feature type="binding site" evidence="5">
    <location>
        <position position="162"/>
    </location>
    <ligand>
        <name>Mn(2+)</name>
        <dbReference type="ChEBI" id="CHEBI:29035"/>
        <label>1</label>
    </ligand>
</feature>
<reference evidence="7 8" key="1">
    <citation type="submission" date="2020-12" db="EMBL/GenBank/DDBJ databases">
        <title>WGS of Thermoactinomyces spp.</title>
        <authorList>
            <person name="Cheng K."/>
        </authorList>
    </citation>
    <scope>NUCLEOTIDE SEQUENCE [LARGE SCALE GENOMIC DNA]</scope>
    <source>
        <strain evidence="8">CICC 10671\DSM 43846</strain>
    </source>
</reference>
<proteinExistence type="inferred from homology"/>
<evidence type="ECO:0000313" key="8">
    <source>
        <dbReference type="Proteomes" id="UP000633619"/>
    </source>
</evidence>
<feature type="binding site" evidence="5">
    <location>
        <position position="158"/>
    </location>
    <ligand>
        <name>Mn(2+)</name>
        <dbReference type="ChEBI" id="CHEBI:29035"/>
        <label>1</label>
    </ligand>
</feature>
<accession>A0A8I1ADU6</accession>
<evidence type="ECO:0000256" key="5">
    <source>
        <dbReference type="PIRSR" id="PIRSR036979-1"/>
    </source>
</evidence>
<sequence length="331" mass="36748">MNFRYLNPPPFVHRFQTADPNDPKVSEWIRPWNGKETMDVGVIGVPLSRSSISASGASETPWAVRQSWKSFSTYDVDHDVDLTCLTVRDLGDVRMHVTDIPLCHHYIEKGMEEVYQKARKQDFFLPVIIGGDHSVTCPSVKAWKKACPPGKTGLLQFDTHFDVRSLESGGPSNGTPVRGLLESGTLEGTEIVQIGIHGFANSRIYRQYAGEQGITFYTMHQIWKKGFAAVFEEALSKLNASVDFIYVTVDMDVLDLSFLPGSPGSHPGGLYSRELFEAMFRLGKEPKVKALDIVCLDPMRDVGSVSVKTATHTMLSFLSGVLRRKSGSSEE</sequence>
<keyword evidence="4 5" id="KW-0464">Manganese</keyword>
<feature type="binding site" evidence="5">
    <location>
        <position position="250"/>
    </location>
    <ligand>
        <name>Mn(2+)</name>
        <dbReference type="ChEBI" id="CHEBI:29035"/>
        <label>1</label>
    </ligand>
</feature>